<dbReference type="STRING" id="917.SAMN05216326_12112"/>
<protein>
    <submittedName>
        <fullName evidence="4">ADP-ribose pyrophosphatase YjhB, NUDIX family</fullName>
    </submittedName>
</protein>
<dbReference type="InterPro" id="IPR000086">
    <property type="entry name" value="NUDIX_hydrolase_dom"/>
</dbReference>
<feature type="domain" description="Nudix hydrolase" evidence="3">
    <location>
        <begin position="36"/>
        <end position="158"/>
    </location>
</feature>
<dbReference type="Pfam" id="PF00293">
    <property type="entry name" value="NUDIX"/>
    <property type="match status" value="1"/>
</dbReference>
<dbReference type="Pfam" id="PF14803">
    <property type="entry name" value="Zn_ribbon_Nudix"/>
    <property type="match status" value="1"/>
</dbReference>
<dbReference type="PROSITE" id="PS00893">
    <property type="entry name" value="NUDIX_BOX"/>
    <property type="match status" value="1"/>
</dbReference>
<evidence type="ECO:0000259" key="3">
    <source>
        <dbReference type="PROSITE" id="PS51462"/>
    </source>
</evidence>
<dbReference type="CDD" id="cd04511">
    <property type="entry name" value="NUDIX_Hydrolase"/>
    <property type="match status" value="1"/>
</dbReference>
<sequence length="190" mass="21724">MNFCSSCSAVVEFRIPEGDTLPRYICTQCHEIHYQNPKVVVGCIPEWEDKILLCRRAIEPRCGWWTLPAGFMENNETLAEAAARETLEEANARVEIGDLYAIYSLPHISQVYVLFRASLLDLDYSPGIESSEVKLLSESEIPWDEMAFRVIHDPLKRYMCERKLGEPAFHTGIIERTPKKIVSNARPDCC</sequence>
<dbReference type="InterPro" id="IPR015797">
    <property type="entry name" value="NUDIX_hydrolase-like_dom_sf"/>
</dbReference>
<dbReference type="PANTHER" id="PTHR43222:SF2">
    <property type="entry name" value="NUDIX HYDROLASE 23, CHLOROPLASTIC"/>
    <property type="match status" value="1"/>
</dbReference>
<dbReference type="PANTHER" id="PTHR43222">
    <property type="entry name" value="NUDIX HYDROLASE 23"/>
    <property type="match status" value="1"/>
</dbReference>
<reference evidence="4 5" key="1">
    <citation type="submission" date="2016-10" db="EMBL/GenBank/DDBJ databases">
        <authorList>
            <person name="de Groot N.N."/>
        </authorList>
    </citation>
    <scope>NUCLEOTIDE SEQUENCE [LARGE SCALE GENOMIC DNA]</scope>
    <source>
        <strain evidence="4 5">Nm22</strain>
    </source>
</reference>
<dbReference type="AlphaFoldDB" id="A0A1H8B7D9"/>
<name>A0A1H8B7D9_9PROT</name>
<dbReference type="InterPro" id="IPR029401">
    <property type="entry name" value="Nudix_N"/>
</dbReference>
<evidence type="ECO:0000313" key="5">
    <source>
        <dbReference type="Proteomes" id="UP000199459"/>
    </source>
</evidence>
<proteinExistence type="predicted"/>
<dbReference type="Gene3D" id="3.90.79.10">
    <property type="entry name" value="Nucleoside Triphosphate Pyrophosphohydrolase"/>
    <property type="match status" value="1"/>
</dbReference>
<comment type="cofactor">
    <cofactor evidence="1">
        <name>Mg(2+)</name>
        <dbReference type="ChEBI" id="CHEBI:18420"/>
    </cofactor>
</comment>
<dbReference type="InterPro" id="IPR020084">
    <property type="entry name" value="NUDIX_hydrolase_CS"/>
</dbReference>
<evidence type="ECO:0000313" key="4">
    <source>
        <dbReference type="EMBL" id="SEM78074.1"/>
    </source>
</evidence>
<dbReference type="RefSeq" id="WP_090627444.1">
    <property type="nucleotide sequence ID" value="NZ_FOCP01000002.1"/>
</dbReference>
<evidence type="ECO:0000256" key="2">
    <source>
        <dbReference type="ARBA" id="ARBA00022801"/>
    </source>
</evidence>
<accession>A0A1H8B7D9</accession>
<dbReference type="PROSITE" id="PS51462">
    <property type="entry name" value="NUDIX"/>
    <property type="match status" value="1"/>
</dbReference>
<keyword evidence="2" id="KW-0378">Hydrolase</keyword>
<evidence type="ECO:0000256" key="1">
    <source>
        <dbReference type="ARBA" id="ARBA00001946"/>
    </source>
</evidence>
<dbReference type="SUPFAM" id="SSF55811">
    <property type="entry name" value="Nudix"/>
    <property type="match status" value="1"/>
</dbReference>
<dbReference type="GO" id="GO:0016787">
    <property type="term" value="F:hydrolase activity"/>
    <property type="evidence" value="ECO:0007669"/>
    <property type="project" value="UniProtKB-KW"/>
</dbReference>
<dbReference type="Gene3D" id="2.20.70.10">
    <property type="match status" value="1"/>
</dbReference>
<dbReference type="Proteomes" id="UP000199459">
    <property type="component" value="Unassembled WGS sequence"/>
</dbReference>
<organism evidence="4 5">
    <name type="scientific">Nitrosomonas marina</name>
    <dbReference type="NCBI Taxonomy" id="917"/>
    <lineage>
        <taxon>Bacteria</taxon>
        <taxon>Pseudomonadati</taxon>
        <taxon>Pseudomonadota</taxon>
        <taxon>Betaproteobacteria</taxon>
        <taxon>Nitrosomonadales</taxon>
        <taxon>Nitrosomonadaceae</taxon>
        <taxon>Nitrosomonas</taxon>
    </lineage>
</organism>
<gene>
    <name evidence="4" type="ORF">SAMN05216325_102113</name>
</gene>
<dbReference type="EMBL" id="FOCP01000002">
    <property type="protein sequence ID" value="SEM78074.1"/>
    <property type="molecule type" value="Genomic_DNA"/>
</dbReference>
<dbReference type="OrthoDB" id="5417595at2"/>